<dbReference type="PANTHER" id="PTHR33737">
    <property type="entry name" value="OS05G0121800 PROTEIN"/>
    <property type="match status" value="1"/>
</dbReference>
<accession>A0A5N5IYJ1</accession>
<evidence type="ECO:0008006" key="4">
    <source>
        <dbReference type="Google" id="ProtNLM"/>
    </source>
</evidence>
<dbReference type="Proteomes" id="UP000326939">
    <property type="component" value="Chromosome 19"/>
</dbReference>
<gene>
    <name evidence="2" type="ORF">DKX38_029196</name>
</gene>
<evidence type="ECO:0000313" key="2">
    <source>
        <dbReference type="EMBL" id="KAB5512168.1"/>
    </source>
</evidence>
<comment type="caution">
    <text evidence="2">The sequence shown here is derived from an EMBL/GenBank/DDBJ whole genome shotgun (WGS) entry which is preliminary data.</text>
</comment>
<evidence type="ECO:0000313" key="3">
    <source>
        <dbReference type="Proteomes" id="UP000326939"/>
    </source>
</evidence>
<keyword evidence="1" id="KW-0472">Membrane</keyword>
<keyword evidence="1" id="KW-0812">Transmembrane</keyword>
<dbReference type="GO" id="GO:0008017">
    <property type="term" value="F:microtubule binding"/>
    <property type="evidence" value="ECO:0007669"/>
    <property type="project" value="InterPro"/>
</dbReference>
<sequence>MSAAINFDRNSTKYSWIQRVPLIGLEESLQGVEELELNVKVRLYDDRKCWVEKWGVHLIMEKSKADSDFMFDKRVAKVENHWLLKYLQRLLHTKSADAAKTEAKSNLGFTDANYTQFDGGEVGVELVESMEAQRMKKKKKYNLCKSIAWDSAFFTSAGLLLLIISTMMGGGKHMLLGIDEDIHKSTNSISTLASDNLTLENLEADLFGDIRASIQRSTKRSDVGNSTSEVVSLETKNTSIPCKWDFCFYRGSVVEHLNGHIDIIHKKFIQQLATLKPASGRYVITPVNQGRESLVKHMLAIDWKFWKVYLRPLSARSITIRMLERIAGTFFSPALRELFRAKAGKYSSDFSSSDSSVKTMLP</sequence>
<keyword evidence="1" id="KW-1133">Transmembrane helix</keyword>
<dbReference type="EMBL" id="VDCV01000019">
    <property type="protein sequence ID" value="KAB5512168.1"/>
    <property type="molecule type" value="Genomic_DNA"/>
</dbReference>
<feature type="transmembrane region" description="Helical" evidence="1">
    <location>
        <begin position="147"/>
        <end position="168"/>
    </location>
</feature>
<dbReference type="PANTHER" id="PTHR33737:SF2">
    <property type="entry name" value="OS12G0102700 PROTEIN"/>
    <property type="match status" value="1"/>
</dbReference>
<evidence type="ECO:0000256" key="1">
    <source>
        <dbReference type="SAM" id="Phobius"/>
    </source>
</evidence>
<protein>
    <recommendedName>
        <fullName evidence="4">START domain-containing protein</fullName>
    </recommendedName>
</protein>
<dbReference type="InterPro" id="IPR045882">
    <property type="entry name" value="GPT1/2"/>
</dbReference>
<dbReference type="AlphaFoldDB" id="A0A5N5IYJ1"/>
<name>A0A5N5IYJ1_9ROSI</name>
<organism evidence="2 3">
    <name type="scientific">Salix brachista</name>
    <dbReference type="NCBI Taxonomy" id="2182728"/>
    <lineage>
        <taxon>Eukaryota</taxon>
        <taxon>Viridiplantae</taxon>
        <taxon>Streptophyta</taxon>
        <taxon>Embryophyta</taxon>
        <taxon>Tracheophyta</taxon>
        <taxon>Spermatophyta</taxon>
        <taxon>Magnoliopsida</taxon>
        <taxon>eudicotyledons</taxon>
        <taxon>Gunneridae</taxon>
        <taxon>Pentapetalae</taxon>
        <taxon>rosids</taxon>
        <taxon>fabids</taxon>
        <taxon>Malpighiales</taxon>
        <taxon>Salicaceae</taxon>
        <taxon>Saliceae</taxon>
        <taxon>Salix</taxon>
    </lineage>
</organism>
<proteinExistence type="predicted"/>
<reference evidence="3" key="1">
    <citation type="journal article" date="2019" name="Gigascience">
        <title>De novo genome assembly of the endangered Acer yangbiense, a plant species with extremely small populations endemic to Yunnan Province, China.</title>
        <authorList>
            <person name="Yang J."/>
            <person name="Wariss H.M."/>
            <person name="Tao L."/>
            <person name="Zhang R."/>
            <person name="Yun Q."/>
            <person name="Hollingsworth P."/>
            <person name="Dao Z."/>
            <person name="Luo G."/>
            <person name="Guo H."/>
            <person name="Ma Y."/>
            <person name="Sun W."/>
        </authorList>
    </citation>
    <scope>NUCLEOTIDE SEQUENCE [LARGE SCALE GENOMIC DNA]</scope>
    <source>
        <strain evidence="3">cv. br00</strain>
    </source>
</reference>
<keyword evidence="3" id="KW-1185">Reference proteome</keyword>